<dbReference type="AlphaFoldDB" id="A0A830E900"/>
<reference evidence="3" key="2">
    <citation type="submission" date="2020-09" db="EMBL/GenBank/DDBJ databases">
        <authorList>
            <person name="Sun Q."/>
            <person name="Ohkuma M."/>
        </authorList>
    </citation>
    <scope>NUCLEOTIDE SEQUENCE</scope>
    <source>
        <strain evidence="3">JCM 14359</strain>
    </source>
</reference>
<evidence type="ECO:0000259" key="2">
    <source>
        <dbReference type="Pfam" id="PF13796"/>
    </source>
</evidence>
<feature type="domain" description="Putative sensor" evidence="2">
    <location>
        <begin position="35"/>
        <end position="231"/>
    </location>
</feature>
<proteinExistence type="predicted"/>
<feature type="transmembrane region" description="Helical" evidence="1">
    <location>
        <begin position="61"/>
        <end position="83"/>
    </location>
</feature>
<dbReference type="InterPro" id="IPR025828">
    <property type="entry name" value="Put_sensor_dom"/>
</dbReference>
<evidence type="ECO:0000256" key="1">
    <source>
        <dbReference type="SAM" id="Phobius"/>
    </source>
</evidence>
<dbReference type="Proteomes" id="UP000653099">
    <property type="component" value="Unassembled WGS sequence"/>
</dbReference>
<dbReference type="Pfam" id="PF13796">
    <property type="entry name" value="Sensor"/>
    <property type="match status" value="1"/>
</dbReference>
<feature type="transmembrane region" description="Helical" evidence="1">
    <location>
        <begin position="33"/>
        <end position="55"/>
    </location>
</feature>
<accession>A0A830E900</accession>
<gene>
    <name evidence="3" type="ORF">GCM10008995_10970</name>
</gene>
<evidence type="ECO:0000313" key="4">
    <source>
        <dbReference type="Proteomes" id="UP000653099"/>
    </source>
</evidence>
<dbReference type="RefSeq" id="WP_188786396.1">
    <property type="nucleotide sequence ID" value="NZ_BMOC01000005.1"/>
</dbReference>
<evidence type="ECO:0000313" key="3">
    <source>
        <dbReference type="EMBL" id="GGJ02989.1"/>
    </source>
</evidence>
<protein>
    <recommendedName>
        <fullName evidence="2">Putative sensor domain-containing protein</fullName>
    </recommendedName>
</protein>
<feature type="transmembrane region" description="Helical" evidence="1">
    <location>
        <begin position="142"/>
        <end position="169"/>
    </location>
</feature>
<keyword evidence="1" id="KW-0472">Membrane</keyword>
<organism evidence="3 4">
    <name type="scientific">Halobellus salinus</name>
    <dbReference type="NCBI Taxonomy" id="931585"/>
    <lineage>
        <taxon>Archaea</taxon>
        <taxon>Methanobacteriati</taxon>
        <taxon>Methanobacteriota</taxon>
        <taxon>Stenosarchaea group</taxon>
        <taxon>Halobacteria</taxon>
        <taxon>Halobacteriales</taxon>
        <taxon>Haloferacaceae</taxon>
        <taxon>Halobellus</taxon>
    </lineage>
</organism>
<name>A0A830E900_9EURY</name>
<reference evidence="3" key="1">
    <citation type="journal article" date="2014" name="Int. J. Syst. Evol. Microbiol.">
        <title>Complete genome sequence of Corynebacterium casei LMG S-19264T (=DSM 44701T), isolated from a smear-ripened cheese.</title>
        <authorList>
            <consortium name="US DOE Joint Genome Institute (JGI-PGF)"/>
            <person name="Walter F."/>
            <person name="Albersmeier A."/>
            <person name="Kalinowski J."/>
            <person name="Ruckert C."/>
        </authorList>
    </citation>
    <scope>NUCLEOTIDE SEQUENCE</scope>
    <source>
        <strain evidence="3">JCM 14359</strain>
    </source>
</reference>
<sequence>MSTVDPFASTKSLRGVGRQFLGAPLRARTYRHLLYLVLAFPLGVVYFVGFVTGTAAGLGLLVTWVGLPILLLTLVAAAAAAGIEARLATRLVGVDAAVPVFLREFDVNDGLAVPGDGFVDAVRRLVTTPSTWTAVVLLVYKFVFGTAAFVAVTTVGSVSAALLAAPFVYDDPAGVVSSAAAAGQYRVGSWTVGSLPEALAVAAGGVVVLVVGLNLLNGLARFHARSVAGILRVGTGD</sequence>
<keyword evidence="1" id="KW-1133">Transmembrane helix</keyword>
<dbReference type="OrthoDB" id="253413at2157"/>
<keyword evidence="4" id="KW-1185">Reference proteome</keyword>
<comment type="caution">
    <text evidence="3">The sequence shown here is derived from an EMBL/GenBank/DDBJ whole genome shotgun (WGS) entry which is preliminary data.</text>
</comment>
<feature type="transmembrane region" description="Helical" evidence="1">
    <location>
        <begin position="198"/>
        <end position="216"/>
    </location>
</feature>
<keyword evidence="1" id="KW-0812">Transmembrane</keyword>
<dbReference type="EMBL" id="BMOC01000005">
    <property type="protein sequence ID" value="GGJ02989.1"/>
    <property type="molecule type" value="Genomic_DNA"/>
</dbReference>